<name>A0A6H5HDE1_9HEMI</name>
<protein>
    <submittedName>
        <fullName evidence="1">Uncharacterized protein</fullName>
    </submittedName>
</protein>
<evidence type="ECO:0000313" key="1">
    <source>
        <dbReference type="EMBL" id="CAB0014301.1"/>
    </source>
</evidence>
<proteinExistence type="predicted"/>
<feature type="non-terminal residue" evidence="1">
    <location>
        <position position="1"/>
    </location>
</feature>
<sequence>PECRPPSPRLSPPPGRVSPRVILFKIIISMARFLFDNKGGLIITNWKYLILSPGYWKSKTFSRTGAERGEFFYAG</sequence>
<reference evidence="1 2" key="1">
    <citation type="submission" date="2020-02" db="EMBL/GenBank/DDBJ databases">
        <authorList>
            <person name="Ferguson B K."/>
        </authorList>
    </citation>
    <scope>NUCLEOTIDE SEQUENCE [LARGE SCALE GENOMIC DNA]</scope>
</reference>
<gene>
    <name evidence="1" type="ORF">NTEN_LOCUS18738</name>
</gene>
<dbReference type="EMBL" id="CADCXU010027663">
    <property type="protein sequence ID" value="CAB0014301.1"/>
    <property type="molecule type" value="Genomic_DNA"/>
</dbReference>
<dbReference type="AlphaFoldDB" id="A0A6H5HDE1"/>
<evidence type="ECO:0000313" key="2">
    <source>
        <dbReference type="Proteomes" id="UP000479000"/>
    </source>
</evidence>
<keyword evidence="2" id="KW-1185">Reference proteome</keyword>
<organism evidence="1 2">
    <name type="scientific">Nesidiocoris tenuis</name>
    <dbReference type="NCBI Taxonomy" id="355587"/>
    <lineage>
        <taxon>Eukaryota</taxon>
        <taxon>Metazoa</taxon>
        <taxon>Ecdysozoa</taxon>
        <taxon>Arthropoda</taxon>
        <taxon>Hexapoda</taxon>
        <taxon>Insecta</taxon>
        <taxon>Pterygota</taxon>
        <taxon>Neoptera</taxon>
        <taxon>Paraneoptera</taxon>
        <taxon>Hemiptera</taxon>
        <taxon>Heteroptera</taxon>
        <taxon>Panheteroptera</taxon>
        <taxon>Cimicomorpha</taxon>
        <taxon>Miridae</taxon>
        <taxon>Dicyphina</taxon>
        <taxon>Nesidiocoris</taxon>
    </lineage>
</organism>
<dbReference type="Proteomes" id="UP000479000">
    <property type="component" value="Unassembled WGS sequence"/>
</dbReference>
<accession>A0A6H5HDE1</accession>